<dbReference type="AlphaFoldDB" id="A3IQI7"/>
<comment type="caution">
    <text evidence="1">The sequence shown here is derived from an EMBL/GenBank/DDBJ whole genome shotgun (WGS) entry which is preliminary data.</text>
</comment>
<dbReference type="RefSeq" id="WP_008275653.1">
    <property type="nucleotide sequence ID" value="NZ_AAXW01000015.1"/>
</dbReference>
<keyword evidence="2" id="KW-1185">Reference proteome</keyword>
<dbReference type="EMBL" id="AAXW01000015">
    <property type="protein sequence ID" value="EAZ91262.1"/>
    <property type="molecule type" value="Genomic_DNA"/>
</dbReference>
<evidence type="ECO:0000313" key="1">
    <source>
        <dbReference type="EMBL" id="EAZ91262.1"/>
    </source>
</evidence>
<protein>
    <submittedName>
        <fullName evidence="1">Uncharacterized protein</fullName>
    </submittedName>
</protein>
<name>A3IQI7_9CHRO</name>
<accession>A3IQI7</accession>
<gene>
    <name evidence="1" type="ORF">CY0110_11582</name>
</gene>
<dbReference type="Proteomes" id="UP000003781">
    <property type="component" value="Unassembled WGS sequence"/>
</dbReference>
<proteinExistence type="predicted"/>
<organism evidence="1 2">
    <name type="scientific">Crocosphaera chwakensis CCY0110</name>
    <dbReference type="NCBI Taxonomy" id="391612"/>
    <lineage>
        <taxon>Bacteria</taxon>
        <taxon>Bacillati</taxon>
        <taxon>Cyanobacteriota</taxon>
        <taxon>Cyanophyceae</taxon>
        <taxon>Oscillatoriophycideae</taxon>
        <taxon>Chroococcales</taxon>
        <taxon>Aphanothecaceae</taxon>
        <taxon>Crocosphaera</taxon>
        <taxon>Crocosphaera chwakensis</taxon>
    </lineage>
</organism>
<reference evidence="1 2" key="1">
    <citation type="submission" date="2007-03" db="EMBL/GenBank/DDBJ databases">
        <authorList>
            <person name="Stal L."/>
            <person name="Ferriera S."/>
            <person name="Johnson J."/>
            <person name="Kravitz S."/>
            <person name="Beeson K."/>
            <person name="Sutton G."/>
            <person name="Rogers Y.-H."/>
            <person name="Friedman R."/>
            <person name="Frazier M."/>
            <person name="Venter J.C."/>
        </authorList>
    </citation>
    <scope>NUCLEOTIDE SEQUENCE [LARGE SCALE GENOMIC DNA]</scope>
    <source>
        <strain evidence="1 2">CCY0110</strain>
    </source>
</reference>
<evidence type="ECO:0000313" key="2">
    <source>
        <dbReference type="Proteomes" id="UP000003781"/>
    </source>
</evidence>
<sequence length="90" mass="9973">MIITNLDYEEQLDQNIELLGSFREFIPTQMFSEDKFLDGKRVLLSTVSFGARANGIRSAKTELLNFSQTTEQVAEGFVSSSSSSIASISE</sequence>